<keyword evidence="1" id="KW-0560">Oxidoreductase</keyword>
<evidence type="ECO:0000256" key="2">
    <source>
        <dbReference type="ARBA" id="ARBA00023027"/>
    </source>
</evidence>
<dbReference type="GO" id="GO:0050661">
    <property type="term" value="F:NADP binding"/>
    <property type="evidence" value="ECO:0007669"/>
    <property type="project" value="InterPro"/>
</dbReference>
<proteinExistence type="predicted"/>
<dbReference type="STRING" id="571298.SAMN04488026_105515"/>
<evidence type="ECO:0000259" key="4">
    <source>
        <dbReference type="Pfam" id="PF03446"/>
    </source>
</evidence>
<dbReference type="InterPro" id="IPR036291">
    <property type="entry name" value="NAD(P)-bd_dom_sf"/>
</dbReference>
<dbReference type="InterPro" id="IPR006115">
    <property type="entry name" value="6PGDH_NADP-bd"/>
</dbReference>
<accession>A0A1G9F1C9</accession>
<gene>
    <name evidence="6" type="ORF">SAMN04488026_105515</name>
</gene>
<dbReference type="InterPro" id="IPR051265">
    <property type="entry name" value="HIBADH-related_NP60_sf"/>
</dbReference>
<feature type="domain" description="3-hydroxyisobutyrate dehydrogenase-like NAD-binding" evidence="5">
    <location>
        <begin position="167"/>
        <end position="283"/>
    </location>
</feature>
<evidence type="ECO:0000313" key="6">
    <source>
        <dbReference type="EMBL" id="SDK82148.1"/>
    </source>
</evidence>
<dbReference type="InterPro" id="IPR015815">
    <property type="entry name" value="HIBADH-related"/>
</dbReference>
<dbReference type="InterPro" id="IPR008927">
    <property type="entry name" value="6-PGluconate_DH-like_C_sf"/>
</dbReference>
<dbReference type="PANTHER" id="PTHR43580:SF2">
    <property type="entry name" value="CYTOKINE-LIKE NUCLEAR FACTOR N-PAC"/>
    <property type="match status" value="1"/>
</dbReference>
<evidence type="ECO:0000256" key="1">
    <source>
        <dbReference type="ARBA" id="ARBA00023002"/>
    </source>
</evidence>
<dbReference type="SUPFAM" id="SSF48179">
    <property type="entry name" value="6-phosphogluconate dehydrogenase C-terminal domain-like"/>
    <property type="match status" value="1"/>
</dbReference>
<dbReference type="EMBL" id="FNEK01000055">
    <property type="protein sequence ID" value="SDK82148.1"/>
    <property type="molecule type" value="Genomic_DNA"/>
</dbReference>
<dbReference type="RefSeq" id="WP_093161469.1">
    <property type="nucleotide sequence ID" value="NZ_FNEK01000055.1"/>
</dbReference>
<dbReference type="Gene3D" id="3.40.50.720">
    <property type="entry name" value="NAD(P)-binding Rossmann-like Domain"/>
    <property type="match status" value="1"/>
</dbReference>
<dbReference type="GO" id="GO:0016491">
    <property type="term" value="F:oxidoreductase activity"/>
    <property type="evidence" value="ECO:0007669"/>
    <property type="project" value="UniProtKB-KW"/>
</dbReference>
<dbReference type="Proteomes" id="UP000199382">
    <property type="component" value="Unassembled WGS sequence"/>
</dbReference>
<dbReference type="Gene3D" id="1.10.1040.10">
    <property type="entry name" value="N-(1-d-carboxylethyl)-l-norvaline Dehydrogenase, domain 2"/>
    <property type="match status" value="1"/>
</dbReference>
<sequence length="290" mass="30378">MNRKVGIVGVGAMGGAIARRLLSQGWEVTLWNLVPEDLDAFDDIQGARRAKTPAEAASVGRVITSVANDQAVRDVTTGPDGIAAGLPEGGTHISMSTVSPEVVTEMAAASGATYFVSAPVFGRPVAAEDGKLWVALSGPEAGRAVAKEVLADVSQLVKEFGDAPEAAVHVKIAGNFVIASAIEAMSEAFDVLSRSGTDPRLFHEMMSDSIFASVIHQNYGRIILDEAFDPPGFRLALGGKDIGLARDLAQHAGTSLPFGDILAARFATAMEQGYGDKDWNAISKFRDPVG</sequence>
<protein>
    <submittedName>
        <fullName evidence="6">3-hydroxyisobutyrate dehydrogenase</fullName>
    </submittedName>
</protein>
<feature type="domain" description="6-phosphogluconate dehydrogenase NADP-binding" evidence="4">
    <location>
        <begin position="4"/>
        <end position="157"/>
    </location>
</feature>
<dbReference type="AlphaFoldDB" id="A0A1G9F1C9"/>
<keyword evidence="7" id="KW-1185">Reference proteome</keyword>
<dbReference type="OrthoDB" id="9812907at2"/>
<reference evidence="6 7" key="1">
    <citation type="submission" date="2016-10" db="EMBL/GenBank/DDBJ databases">
        <authorList>
            <person name="de Groot N.N."/>
        </authorList>
    </citation>
    <scope>NUCLEOTIDE SEQUENCE [LARGE SCALE GENOMIC DNA]</scope>
    <source>
        <strain evidence="6 7">DSM 25294</strain>
    </source>
</reference>
<dbReference type="InterPro" id="IPR029154">
    <property type="entry name" value="HIBADH-like_NADP-bd"/>
</dbReference>
<dbReference type="PIRSF" id="PIRSF000103">
    <property type="entry name" value="HIBADH"/>
    <property type="match status" value="1"/>
</dbReference>
<evidence type="ECO:0000256" key="3">
    <source>
        <dbReference type="PIRSR" id="PIRSR000103-1"/>
    </source>
</evidence>
<name>A0A1G9F1C9_9RHOB</name>
<keyword evidence="2" id="KW-0520">NAD</keyword>
<organism evidence="6 7">
    <name type="scientific">Aliiruegeria lutimaris</name>
    <dbReference type="NCBI Taxonomy" id="571298"/>
    <lineage>
        <taxon>Bacteria</taxon>
        <taxon>Pseudomonadati</taxon>
        <taxon>Pseudomonadota</taxon>
        <taxon>Alphaproteobacteria</taxon>
        <taxon>Rhodobacterales</taxon>
        <taxon>Roseobacteraceae</taxon>
        <taxon>Aliiruegeria</taxon>
    </lineage>
</organism>
<feature type="active site" evidence="3">
    <location>
        <position position="171"/>
    </location>
</feature>
<evidence type="ECO:0000313" key="7">
    <source>
        <dbReference type="Proteomes" id="UP000199382"/>
    </source>
</evidence>
<dbReference type="GO" id="GO:0051287">
    <property type="term" value="F:NAD binding"/>
    <property type="evidence" value="ECO:0007669"/>
    <property type="project" value="InterPro"/>
</dbReference>
<dbReference type="Pfam" id="PF14833">
    <property type="entry name" value="NAD_binding_11"/>
    <property type="match status" value="1"/>
</dbReference>
<dbReference type="Pfam" id="PF03446">
    <property type="entry name" value="NAD_binding_2"/>
    <property type="match status" value="1"/>
</dbReference>
<dbReference type="SUPFAM" id="SSF51735">
    <property type="entry name" value="NAD(P)-binding Rossmann-fold domains"/>
    <property type="match status" value="1"/>
</dbReference>
<dbReference type="PANTHER" id="PTHR43580">
    <property type="entry name" value="OXIDOREDUCTASE GLYR1-RELATED"/>
    <property type="match status" value="1"/>
</dbReference>
<dbReference type="InterPro" id="IPR013328">
    <property type="entry name" value="6PGD_dom2"/>
</dbReference>
<evidence type="ECO:0000259" key="5">
    <source>
        <dbReference type="Pfam" id="PF14833"/>
    </source>
</evidence>